<dbReference type="Gene3D" id="2.60.120.200">
    <property type="match status" value="2"/>
</dbReference>
<dbReference type="SUPFAM" id="SSF49899">
    <property type="entry name" value="Concanavalin A-like lectins/glucanases"/>
    <property type="match status" value="2"/>
</dbReference>
<feature type="chain" id="PRO_5013098582" description="LamG-like jellyroll fold domain-containing protein" evidence="4">
    <location>
        <begin position="26"/>
        <end position="737"/>
    </location>
</feature>
<feature type="domain" description="LamG-like jellyroll fold" evidence="5">
    <location>
        <begin position="349"/>
        <end position="492"/>
    </location>
</feature>
<keyword evidence="2" id="KW-1015">Disulfide bond</keyword>
<feature type="signal peptide" evidence="4">
    <location>
        <begin position="1"/>
        <end position="25"/>
    </location>
</feature>
<evidence type="ECO:0000313" key="6">
    <source>
        <dbReference type="EMBL" id="ASU82817.1"/>
    </source>
</evidence>
<dbReference type="RefSeq" id="WP_094932298.1">
    <property type="nucleotide sequence ID" value="NZ_CP022753.1"/>
</dbReference>
<evidence type="ECO:0000256" key="1">
    <source>
        <dbReference type="ARBA" id="ARBA00022729"/>
    </source>
</evidence>
<dbReference type="PANTHER" id="PTHR46943">
    <property type="entry name" value="PENTRAXIN-RELATED PROTEIN PTX3"/>
    <property type="match status" value="1"/>
</dbReference>
<feature type="region of interest" description="Disordered" evidence="3">
    <location>
        <begin position="25"/>
        <end position="75"/>
    </location>
</feature>
<keyword evidence="1 4" id="KW-0732">Signal</keyword>
<dbReference type="InterPro" id="IPR042837">
    <property type="entry name" value="PTX3"/>
</dbReference>
<dbReference type="AlphaFoldDB" id="A0A223S415"/>
<dbReference type="SMART" id="SM00560">
    <property type="entry name" value="LamGL"/>
    <property type="match status" value="2"/>
</dbReference>
<dbReference type="EMBL" id="CP022753">
    <property type="protein sequence ID" value="ASU82817.1"/>
    <property type="molecule type" value="Genomic_DNA"/>
</dbReference>
<accession>A0A223S415</accession>
<evidence type="ECO:0000259" key="5">
    <source>
        <dbReference type="SMART" id="SM00560"/>
    </source>
</evidence>
<dbReference type="Pfam" id="PF13385">
    <property type="entry name" value="Laminin_G_3"/>
    <property type="match status" value="2"/>
</dbReference>
<dbReference type="InterPro" id="IPR006558">
    <property type="entry name" value="LamG-like"/>
</dbReference>
<organism evidence="6 7">
    <name type="scientific">Nocardiopsis gilva YIM 90087</name>
    <dbReference type="NCBI Taxonomy" id="1235441"/>
    <lineage>
        <taxon>Bacteria</taxon>
        <taxon>Bacillati</taxon>
        <taxon>Actinomycetota</taxon>
        <taxon>Actinomycetes</taxon>
        <taxon>Streptosporangiales</taxon>
        <taxon>Nocardiopsidaceae</taxon>
        <taxon>Nocardiopsis</taxon>
    </lineage>
</organism>
<dbReference type="KEGG" id="ngv:CDO52_08510"/>
<evidence type="ECO:0000256" key="2">
    <source>
        <dbReference type="ARBA" id="ARBA00023157"/>
    </source>
</evidence>
<feature type="compositionally biased region" description="Low complexity" evidence="3">
    <location>
        <begin position="34"/>
        <end position="43"/>
    </location>
</feature>
<proteinExistence type="predicted"/>
<feature type="compositionally biased region" description="Polar residues" evidence="3">
    <location>
        <begin position="62"/>
        <end position="75"/>
    </location>
</feature>
<evidence type="ECO:0000256" key="4">
    <source>
        <dbReference type="SAM" id="SignalP"/>
    </source>
</evidence>
<name>A0A223S415_9ACTN</name>
<dbReference type="InterPro" id="IPR013320">
    <property type="entry name" value="ConA-like_dom_sf"/>
</dbReference>
<dbReference type="GO" id="GO:0006955">
    <property type="term" value="P:immune response"/>
    <property type="evidence" value="ECO:0007669"/>
    <property type="project" value="InterPro"/>
</dbReference>
<keyword evidence="7" id="KW-1185">Reference proteome</keyword>
<feature type="domain" description="LamG-like jellyroll fold" evidence="5">
    <location>
        <begin position="580"/>
        <end position="726"/>
    </location>
</feature>
<dbReference type="Proteomes" id="UP000215005">
    <property type="component" value="Chromosome"/>
</dbReference>
<gene>
    <name evidence="6" type="ORF">CDO52_08510</name>
</gene>
<protein>
    <recommendedName>
        <fullName evidence="5">LamG-like jellyroll fold domain-containing protein</fullName>
    </recommendedName>
</protein>
<dbReference type="OrthoDB" id="176279at2"/>
<reference evidence="6 7" key="1">
    <citation type="submission" date="2017-08" db="EMBL/GenBank/DDBJ databases">
        <title>The complete genome sequence of Nocardiopsis gilva YIM 90087.</title>
        <authorList>
            <person name="Yin M."/>
            <person name="Tang S."/>
        </authorList>
    </citation>
    <scope>NUCLEOTIDE SEQUENCE [LARGE SCALE GENOMIC DNA]</scope>
    <source>
        <strain evidence="6 7">YIM 90087</strain>
    </source>
</reference>
<evidence type="ECO:0000313" key="7">
    <source>
        <dbReference type="Proteomes" id="UP000215005"/>
    </source>
</evidence>
<dbReference type="PANTHER" id="PTHR46943:SF1">
    <property type="entry name" value="PENTRAXIN-RELATED PROTEIN PTX3"/>
    <property type="match status" value="1"/>
</dbReference>
<sequence>MRRRMPAMVAAAVIATSLTTPVAVAAGERGDDPSAAGSAASERSAAEVPDSSKMSDSHGGACSTNPENPRLINTTSPTLRAYVRDRDSQVNGEKVKVRFEWKIGGEGDRVGYVDTPSTDVATWPDGSERSAKAKDLPEHKLIGYRAAAHDRTEWGPWSDWCYLEVSTARPAAPPKVTSEDYPEGHKVTDGVGRPGEFTFSANGVADAAAYHYGFGGSCTTTLTPSEPGGTVTTTITPRSSGPHTIYARTTNAYGGSSACEPVYTFTVAPLSDPVAYFPLDEGKGKASADIMEEGRSVTASGGVEWTRGRVGAVENPGFNPSYRRDGSAIATDGEGGRLSTKDPVVDTSATFSVAAWVRLDDPSRDHIAVSQQGNRRSGFYLGYEHRDGDGAWVFKTAADEGSSSDAIDARVYSSESADAGVWTHLLGVFDSKAGELTLYVDGIKQGTAQKGSRWDAAGAFVIGGAKFDGKPYGAWSGGIDDVRVWDRVVHDEPIEAREDHPETWRLANRWIALEGRWQLDESSGTAVEDSTDHGLTGTLHGEPATAWGHAENDTTFSPGVRLNGVDERITTDRPAVRTDRSFSVAAWVRADERSAGADATAVSQDGSAQSGFYLGKQETADGEKWVFTMTSSDQVGADAGAAAVSRSGVAPGRWTHLAGTYDRTTGEMTLYVDGIQAATAVQDTPWHADGPLVMGAARLDERLAQPWHGDIDDVQIYQGIVDGTDVASIRAGAVAFP</sequence>
<evidence type="ECO:0000256" key="3">
    <source>
        <dbReference type="SAM" id="MobiDB-lite"/>
    </source>
</evidence>